<comment type="caution">
    <text evidence="1">The sequence shown here is derived from an EMBL/GenBank/DDBJ whole genome shotgun (WGS) entry which is preliminary data.</text>
</comment>
<proteinExistence type="predicted"/>
<evidence type="ECO:0000313" key="2">
    <source>
        <dbReference type="Proteomes" id="UP000765802"/>
    </source>
</evidence>
<dbReference type="Proteomes" id="UP000765802">
    <property type="component" value="Unassembled WGS sequence"/>
</dbReference>
<keyword evidence="2" id="KW-1185">Reference proteome</keyword>
<reference evidence="1 2" key="1">
    <citation type="submission" date="2016-07" db="EMBL/GenBank/DDBJ databases">
        <title>Genome analysis of Flavihumibacter stibioxidans YS-17.</title>
        <authorList>
            <person name="Shi K."/>
            <person name="Han Y."/>
            <person name="Wang G."/>
        </authorList>
    </citation>
    <scope>NUCLEOTIDE SEQUENCE [LARGE SCALE GENOMIC DNA]</scope>
    <source>
        <strain evidence="1 2">YS-17</strain>
    </source>
</reference>
<name>A0ABR7M8V4_9BACT</name>
<organism evidence="1 2">
    <name type="scientific">Flavihumibacter stibioxidans</name>
    <dbReference type="NCBI Taxonomy" id="1834163"/>
    <lineage>
        <taxon>Bacteria</taxon>
        <taxon>Pseudomonadati</taxon>
        <taxon>Bacteroidota</taxon>
        <taxon>Chitinophagia</taxon>
        <taxon>Chitinophagales</taxon>
        <taxon>Chitinophagaceae</taxon>
        <taxon>Flavihumibacter</taxon>
    </lineage>
</organism>
<sequence>MAGRADSEAVSAYVLKMVMQRIMNKEYPLRRKKYGYRFRLVVGGGFASRKCELVPWSNGWRKWHKTR</sequence>
<dbReference type="EMBL" id="MBUA01000012">
    <property type="protein sequence ID" value="MBC6491381.1"/>
    <property type="molecule type" value="Genomic_DNA"/>
</dbReference>
<accession>A0ABR7M8V4</accession>
<gene>
    <name evidence="1" type="ORF">BC349_10080</name>
</gene>
<protein>
    <submittedName>
        <fullName evidence="1">Uncharacterized protein</fullName>
    </submittedName>
</protein>
<evidence type="ECO:0000313" key="1">
    <source>
        <dbReference type="EMBL" id="MBC6491381.1"/>
    </source>
</evidence>